<proteinExistence type="predicted"/>
<keyword evidence="2" id="KW-1185">Reference proteome</keyword>
<gene>
    <name evidence="1" type="ORF">EK21DRAFT_106277</name>
</gene>
<dbReference type="Proteomes" id="UP000799777">
    <property type="component" value="Unassembled WGS sequence"/>
</dbReference>
<dbReference type="OrthoDB" id="5279008at2759"/>
<protein>
    <submittedName>
        <fullName evidence="1">Uncharacterized protein</fullName>
    </submittedName>
</protein>
<dbReference type="EMBL" id="ML978155">
    <property type="protein sequence ID" value="KAF2036174.1"/>
    <property type="molecule type" value="Genomic_DNA"/>
</dbReference>
<sequence>MKLSLPDLPIELTDLVIDGFPVTQEGSHKRRDDLKSFRLVCREVERTARVRFGQEFFADLVVTARPNGFASTHGIVGDEIFRQYVRSLVLQSTPEKFPFDLLPK</sequence>
<reference evidence="1" key="1">
    <citation type="journal article" date="2020" name="Stud. Mycol.">
        <title>101 Dothideomycetes genomes: a test case for predicting lifestyles and emergence of pathogens.</title>
        <authorList>
            <person name="Haridas S."/>
            <person name="Albert R."/>
            <person name="Binder M."/>
            <person name="Bloem J."/>
            <person name="Labutti K."/>
            <person name="Salamov A."/>
            <person name="Andreopoulos B."/>
            <person name="Baker S."/>
            <person name="Barry K."/>
            <person name="Bills G."/>
            <person name="Bluhm B."/>
            <person name="Cannon C."/>
            <person name="Castanera R."/>
            <person name="Culley D."/>
            <person name="Daum C."/>
            <person name="Ezra D."/>
            <person name="Gonzalez J."/>
            <person name="Henrissat B."/>
            <person name="Kuo A."/>
            <person name="Liang C."/>
            <person name="Lipzen A."/>
            <person name="Lutzoni F."/>
            <person name="Magnuson J."/>
            <person name="Mondo S."/>
            <person name="Nolan M."/>
            <person name="Ohm R."/>
            <person name="Pangilinan J."/>
            <person name="Park H.-J."/>
            <person name="Ramirez L."/>
            <person name="Alfaro M."/>
            <person name="Sun H."/>
            <person name="Tritt A."/>
            <person name="Yoshinaga Y."/>
            <person name="Zwiers L.-H."/>
            <person name="Turgeon B."/>
            <person name="Goodwin S."/>
            <person name="Spatafora J."/>
            <person name="Crous P."/>
            <person name="Grigoriev I."/>
        </authorList>
    </citation>
    <scope>NUCLEOTIDE SEQUENCE</scope>
    <source>
        <strain evidence="1">CBS 110217</strain>
    </source>
</reference>
<accession>A0A9P4HMB6</accession>
<comment type="caution">
    <text evidence="1">The sequence shown here is derived from an EMBL/GenBank/DDBJ whole genome shotgun (WGS) entry which is preliminary data.</text>
</comment>
<evidence type="ECO:0000313" key="1">
    <source>
        <dbReference type="EMBL" id="KAF2036174.1"/>
    </source>
</evidence>
<dbReference type="AlphaFoldDB" id="A0A9P4HMB6"/>
<organism evidence="1 2">
    <name type="scientific">Setomelanomma holmii</name>
    <dbReference type="NCBI Taxonomy" id="210430"/>
    <lineage>
        <taxon>Eukaryota</taxon>
        <taxon>Fungi</taxon>
        <taxon>Dikarya</taxon>
        <taxon>Ascomycota</taxon>
        <taxon>Pezizomycotina</taxon>
        <taxon>Dothideomycetes</taxon>
        <taxon>Pleosporomycetidae</taxon>
        <taxon>Pleosporales</taxon>
        <taxon>Pleosporineae</taxon>
        <taxon>Phaeosphaeriaceae</taxon>
        <taxon>Setomelanomma</taxon>
    </lineage>
</organism>
<name>A0A9P4HMB6_9PLEO</name>
<evidence type="ECO:0000313" key="2">
    <source>
        <dbReference type="Proteomes" id="UP000799777"/>
    </source>
</evidence>